<evidence type="ECO:0000313" key="3">
    <source>
        <dbReference type="EMBL" id="TDP58449.1"/>
    </source>
</evidence>
<dbReference type="InterPro" id="IPR013783">
    <property type="entry name" value="Ig-like_fold"/>
</dbReference>
<dbReference type="Pfam" id="PF00041">
    <property type="entry name" value="fn3"/>
    <property type="match status" value="1"/>
</dbReference>
<evidence type="ECO:0000256" key="1">
    <source>
        <dbReference type="SAM" id="SignalP"/>
    </source>
</evidence>
<reference evidence="3 4" key="1">
    <citation type="submission" date="2019-03" db="EMBL/GenBank/DDBJ databases">
        <title>Genomic Encyclopedia of Type Strains, Phase IV (KMG-IV): sequencing the most valuable type-strain genomes for metagenomic binning, comparative biology and taxonomic classification.</title>
        <authorList>
            <person name="Goeker M."/>
        </authorList>
    </citation>
    <scope>NUCLEOTIDE SEQUENCE [LARGE SCALE GENOMIC DNA]</scope>
    <source>
        <strain evidence="3 4">DSM 28287</strain>
    </source>
</reference>
<dbReference type="AlphaFoldDB" id="A0A4R6QB02"/>
<evidence type="ECO:0000313" key="4">
    <source>
        <dbReference type="Proteomes" id="UP000295500"/>
    </source>
</evidence>
<sequence>MRITMKKAAALILAGLMIIAFMPAMAFAVTGNENTNGMYEPTNVVTTAVSYSSINVSWDPVDEADGYKISRKASGDKYYKTVKNIKDEAVTSYNLTGLKKSKNYSITVTPYKVVKSKNKYGPTTYITGSTGLRKPVFFDRFSDSEHITTQWQTNDGKAGLLIYRAVSTDGKKVTDNKKYKRIGKSRTIELEPTSTKVHQTTPAVTVAYKDSKISDSETLYCYKVRSYTKFGNTTVYSKYSDVKSYFARNTTGKFTTTVMNTKDKSTTGIIIKVKSDANNYSTNIYNSRTAFYDAEGNKLKTILYYSTNGKKYTKYTKTVTLSGGQTMYFKLSLYTAYVYTGTTEKIRLGCDYNKHRGNYVSAWKYSLLRIAPDGTNSIKSYYEE</sequence>
<feature type="domain" description="Fibronectin type-III" evidence="2">
    <location>
        <begin position="40"/>
        <end position="133"/>
    </location>
</feature>
<dbReference type="Gene3D" id="2.60.40.10">
    <property type="entry name" value="Immunoglobulins"/>
    <property type="match status" value="1"/>
</dbReference>
<gene>
    <name evidence="3" type="ORF">EV211_10748</name>
</gene>
<dbReference type="Proteomes" id="UP000295500">
    <property type="component" value="Unassembled WGS sequence"/>
</dbReference>
<accession>A0A4R6QB02</accession>
<comment type="caution">
    <text evidence="3">The sequence shown here is derived from an EMBL/GenBank/DDBJ whole genome shotgun (WGS) entry which is preliminary data.</text>
</comment>
<dbReference type="InterPro" id="IPR036116">
    <property type="entry name" value="FN3_sf"/>
</dbReference>
<organism evidence="3 4">
    <name type="scientific">Aminicella lysinilytica</name>
    <dbReference type="NCBI Taxonomy" id="433323"/>
    <lineage>
        <taxon>Bacteria</taxon>
        <taxon>Bacillati</taxon>
        <taxon>Bacillota</taxon>
        <taxon>Clostridia</taxon>
        <taxon>Peptostreptococcales</taxon>
        <taxon>Anaerovoracaceae</taxon>
        <taxon>Aminicella</taxon>
    </lineage>
</organism>
<keyword evidence="4" id="KW-1185">Reference proteome</keyword>
<keyword evidence="1" id="KW-0732">Signal</keyword>
<dbReference type="EMBL" id="SNXO01000007">
    <property type="protein sequence ID" value="TDP58449.1"/>
    <property type="molecule type" value="Genomic_DNA"/>
</dbReference>
<dbReference type="InterPro" id="IPR003961">
    <property type="entry name" value="FN3_dom"/>
</dbReference>
<dbReference type="PROSITE" id="PS50853">
    <property type="entry name" value="FN3"/>
    <property type="match status" value="1"/>
</dbReference>
<dbReference type="OrthoDB" id="1734240at2"/>
<dbReference type="CDD" id="cd00063">
    <property type="entry name" value="FN3"/>
    <property type="match status" value="1"/>
</dbReference>
<name>A0A4R6QB02_9FIRM</name>
<feature type="signal peptide" evidence="1">
    <location>
        <begin position="1"/>
        <end position="26"/>
    </location>
</feature>
<proteinExistence type="predicted"/>
<protein>
    <submittedName>
        <fullName evidence="3">Fibronectin type III domain protein</fullName>
    </submittedName>
</protein>
<dbReference type="SMART" id="SM00060">
    <property type="entry name" value="FN3"/>
    <property type="match status" value="1"/>
</dbReference>
<evidence type="ECO:0000259" key="2">
    <source>
        <dbReference type="PROSITE" id="PS50853"/>
    </source>
</evidence>
<dbReference type="SUPFAM" id="SSF49265">
    <property type="entry name" value="Fibronectin type III"/>
    <property type="match status" value="1"/>
</dbReference>
<dbReference type="RefSeq" id="WP_133527960.1">
    <property type="nucleotide sequence ID" value="NZ_SNXO01000007.1"/>
</dbReference>
<feature type="chain" id="PRO_5039147018" evidence="1">
    <location>
        <begin position="27"/>
        <end position="384"/>
    </location>
</feature>